<reference evidence="5 6" key="1">
    <citation type="submission" date="2019-12" db="EMBL/GenBank/DDBJ databases">
        <authorList>
            <person name="Kim Y.S."/>
        </authorList>
    </citation>
    <scope>NUCLEOTIDE SEQUENCE [LARGE SCALE GENOMIC DNA]</scope>
    <source>
        <strain evidence="5 6">MMS17-SY077</strain>
    </source>
</reference>
<dbReference type="AlphaFoldDB" id="A0A6I4P5D0"/>
<dbReference type="Gene3D" id="3.40.50.450">
    <property type="match status" value="1"/>
</dbReference>
<feature type="domain" description="DprA winged helix" evidence="4">
    <location>
        <begin position="351"/>
        <end position="407"/>
    </location>
</feature>
<sequence length="412" mass="41739">MRHRLDLAPRPDVLERLRGASDAEHDDALARAFLGFLVEPGDGIAGRLVAAVGPVEAAALVASDPPPEALAVLLADPGEAAPLAAARAALERWRPRLDRAAFARSLEQAARVGATLLAPGDADWPAGLDDLGDHAPLALWVRGRPSALLDGTAVAIVGARAATSYGTLVAGELADGLAMRGGLVVSGGAYGIDGAAHRAALAAGGTTVAFLAGGVDRFYPAGHEDLLGRVAALGAVASEVPIGSAPTKWRFLQRNRLIAAAAAATVVVEAGHRSGSLNTAAHAAQLGRPLGAVPGPVTSPSSSGSHRLLREHDALCVTNAAEVWELAGGGEPGRLRGGHGSPEAGSTGGPSGERRDDTRLRVVDALSTRTPYPVAELARRAGLEPVVVRGALGRLALSGDVAERGGGWVRTG</sequence>
<dbReference type="PANTHER" id="PTHR43022">
    <property type="entry name" value="PROTEIN SMF"/>
    <property type="match status" value="1"/>
</dbReference>
<evidence type="ECO:0000259" key="3">
    <source>
        <dbReference type="Pfam" id="PF02481"/>
    </source>
</evidence>
<proteinExistence type="inferred from homology"/>
<dbReference type="SUPFAM" id="SSF102405">
    <property type="entry name" value="MCP/YpsA-like"/>
    <property type="match status" value="1"/>
</dbReference>
<comment type="similarity">
    <text evidence="1">Belongs to the DprA/Smf family.</text>
</comment>
<feature type="region of interest" description="Disordered" evidence="2">
    <location>
        <begin position="328"/>
        <end position="357"/>
    </location>
</feature>
<dbReference type="InterPro" id="IPR003488">
    <property type="entry name" value="DprA"/>
</dbReference>
<dbReference type="InterPro" id="IPR036390">
    <property type="entry name" value="WH_DNA-bd_sf"/>
</dbReference>
<dbReference type="Proteomes" id="UP000438182">
    <property type="component" value="Unassembled WGS sequence"/>
</dbReference>
<evidence type="ECO:0000313" key="6">
    <source>
        <dbReference type="Proteomes" id="UP000438182"/>
    </source>
</evidence>
<comment type="caution">
    <text evidence="5">The sequence shown here is derived from an EMBL/GenBank/DDBJ whole genome shotgun (WGS) entry which is preliminary data.</text>
</comment>
<evidence type="ECO:0000313" key="5">
    <source>
        <dbReference type="EMBL" id="MWB98624.1"/>
    </source>
</evidence>
<organism evidence="5 6">
    <name type="scientific">Agromyces seonyuensis</name>
    <dbReference type="NCBI Taxonomy" id="2662446"/>
    <lineage>
        <taxon>Bacteria</taxon>
        <taxon>Bacillati</taxon>
        <taxon>Actinomycetota</taxon>
        <taxon>Actinomycetes</taxon>
        <taxon>Micrococcales</taxon>
        <taxon>Microbacteriaceae</taxon>
        <taxon>Agromyces</taxon>
    </lineage>
</organism>
<gene>
    <name evidence="5" type="primary">dprA</name>
    <name evidence="5" type="ORF">GB864_08700</name>
</gene>
<dbReference type="Pfam" id="PF02481">
    <property type="entry name" value="DNA_processg_A"/>
    <property type="match status" value="1"/>
</dbReference>
<protein>
    <submittedName>
        <fullName evidence="5">DNA-protecting protein DprA</fullName>
    </submittedName>
</protein>
<feature type="domain" description="Smf/DprA SLOG" evidence="3">
    <location>
        <begin position="116"/>
        <end position="326"/>
    </location>
</feature>
<accession>A0A6I4P5D0</accession>
<dbReference type="InterPro" id="IPR036388">
    <property type="entry name" value="WH-like_DNA-bd_sf"/>
</dbReference>
<dbReference type="Gene3D" id="1.10.10.10">
    <property type="entry name" value="Winged helix-like DNA-binding domain superfamily/Winged helix DNA-binding domain"/>
    <property type="match status" value="1"/>
</dbReference>
<keyword evidence="6" id="KW-1185">Reference proteome</keyword>
<dbReference type="NCBIfam" id="TIGR00732">
    <property type="entry name" value="dprA"/>
    <property type="match status" value="1"/>
</dbReference>
<dbReference type="InterPro" id="IPR057666">
    <property type="entry name" value="DrpA_SLOG"/>
</dbReference>
<evidence type="ECO:0000256" key="1">
    <source>
        <dbReference type="ARBA" id="ARBA00006525"/>
    </source>
</evidence>
<name>A0A6I4P5D0_9MICO</name>
<evidence type="ECO:0000259" key="4">
    <source>
        <dbReference type="Pfam" id="PF17782"/>
    </source>
</evidence>
<dbReference type="SUPFAM" id="SSF46785">
    <property type="entry name" value="Winged helix' DNA-binding domain"/>
    <property type="match status" value="1"/>
</dbReference>
<dbReference type="GO" id="GO:0009294">
    <property type="term" value="P:DNA-mediated transformation"/>
    <property type="evidence" value="ECO:0007669"/>
    <property type="project" value="InterPro"/>
</dbReference>
<dbReference type="RefSeq" id="WP_160424125.1">
    <property type="nucleotide sequence ID" value="NZ_WSTA01000032.1"/>
</dbReference>
<dbReference type="InterPro" id="IPR041614">
    <property type="entry name" value="DprA_WH"/>
</dbReference>
<dbReference type="Pfam" id="PF17782">
    <property type="entry name" value="WHD_DprA"/>
    <property type="match status" value="1"/>
</dbReference>
<dbReference type="PANTHER" id="PTHR43022:SF1">
    <property type="entry name" value="PROTEIN SMF"/>
    <property type="match status" value="1"/>
</dbReference>
<dbReference type="EMBL" id="WSTA01000032">
    <property type="protein sequence ID" value="MWB98624.1"/>
    <property type="molecule type" value="Genomic_DNA"/>
</dbReference>
<evidence type="ECO:0000256" key="2">
    <source>
        <dbReference type="SAM" id="MobiDB-lite"/>
    </source>
</evidence>